<dbReference type="SUPFAM" id="SSF55920">
    <property type="entry name" value="Creatinase/aminopeptidase"/>
    <property type="match status" value="1"/>
</dbReference>
<dbReference type="InterPro" id="IPR000587">
    <property type="entry name" value="Creatinase_N"/>
</dbReference>
<keyword evidence="1 3" id="KW-0479">Metal-binding</keyword>
<feature type="domain" description="Creatinase N-terminal" evidence="5">
    <location>
        <begin position="11"/>
        <end position="141"/>
    </location>
</feature>
<dbReference type="AlphaFoldDB" id="A0A6J4J5Q9"/>
<organism evidence="6">
    <name type="scientific">uncultured Acidimicrobiales bacterium</name>
    <dbReference type="NCBI Taxonomy" id="310071"/>
    <lineage>
        <taxon>Bacteria</taxon>
        <taxon>Bacillati</taxon>
        <taxon>Actinomycetota</taxon>
        <taxon>Acidimicrobiia</taxon>
        <taxon>Acidimicrobiales</taxon>
        <taxon>environmental samples</taxon>
    </lineage>
</organism>
<proteinExistence type="inferred from homology"/>
<reference evidence="6" key="1">
    <citation type="submission" date="2020-02" db="EMBL/GenBank/DDBJ databases">
        <authorList>
            <person name="Meier V. D."/>
        </authorList>
    </citation>
    <scope>NUCLEOTIDE SEQUENCE</scope>
    <source>
        <strain evidence="6">AVDCRST_MAG10</strain>
    </source>
</reference>
<dbReference type="Pfam" id="PF00557">
    <property type="entry name" value="Peptidase_M24"/>
    <property type="match status" value="1"/>
</dbReference>
<evidence type="ECO:0000256" key="1">
    <source>
        <dbReference type="ARBA" id="ARBA00022723"/>
    </source>
</evidence>
<dbReference type="InterPro" id="IPR001131">
    <property type="entry name" value="Peptidase_M24B_aminopep-P_CS"/>
</dbReference>
<keyword evidence="2" id="KW-0378">Hydrolase</keyword>
<dbReference type="SUPFAM" id="SSF53092">
    <property type="entry name" value="Creatinase/prolidase N-terminal domain"/>
    <property type="match status" value="1"/>
</dbReference>
<evidence type="ECO:0000313" key="6">
    <source>
        <dbReference type="EMBL" id="CAA9268664.1"/>
    </source>
</evidence>
<sequence>MEHAPEALGARIDAVRAQMRALGVDTLLLSLGADLPWLTGYTAMPLERLTMLILPLESEAVLIVPRLEAARVEPHPELFSIRPWAETEDPVEIVTGVVGRSRRRLAISDRTWATFLLALQANLPRSTWMTASRVTSPLRAVKDSDEVAALRRAAAAADRVATALVTGQIPLLGRSEADVSRELGRLLVDEGHDSVNFAIVASGPNAASPHHDPGARTIGAGESVVCDFGGAMDGYCSDITRTVFTGDPPTEFRDLYAVLAGAQAAAVDAARVGTRCEAVDGVARDLIADAGYGPHFIHRTGHGIGLEEHEDPYLVSGNREPLVAGHAFSVEPGIYIDGRWGARIEDIVVATDAGPDSLNRADHALAVVES</sequence>
<comment type="similarity">
    <text evidence="3">Belongs to the peptidase M24B family.</text>
</comment>
<dbReference type="InterPro" id="IPR050659">
    <property type="entry name" value="Peptidase_M24B"/>
</dbReference>
<protein>
    <submittedName>
        <fullName evidence="6">Uncharacterized protein</fullName>
    </submittedName>
</protein>
<dbReference type="GO" id="GO:0046872">
    <property type="term" value="F:metal ion binding"/>
    <property type="evidence" value="ECO:0007669"/>
    <property type="project" value="UniProtKB-KW"/>
</dbReference>
<dbReference type="Gene3D" id="3.40.350.10">
    <property type="entry name" value="Creatinase/prolidase N-terminal domain"/>
    <property type="match status" value="1"/>
</dbReference>
<dbReference type="Pfam" id="PF01321">
    <property type="entry name" value="Creatinase_N"/>
    <property type="match status" value="1"/>
</dbReference>
<evidence type="ECO:0000259" key="4">
    <source>
        <dbReference type="Pfam" id="PF00557"/>
    </source>
</evidence>
<accession>A0A6J4J5Q9</accession>
<dbReference type="Gene3D" id="3.90.230.10">
    <property type="entry name" value="Creatinase/methionine aminopeptidase superfamily"/>
    <property type="match status" value="1"/>
</dbReference>
<dbReference type="InterPro" id="IPR036005">
    <property type="entry name" value="Creatinase/aminopeptidase-like"/>
</dbReference>
<dbReference type="EMBL" id="CADCTB010000193">
    <property type="protein sequence ID" value="CAA9268664.1"/>
    <property type="molecule type" value="Genomic_DNA"/>
</dbReference>
<dbReference type="PROSITE" id="PS00491">
    <property type="entry name" value="PROLINE_PEPTIDASE"/>
    <property type="match status" value="1"/>
</dbReference>
<evidence type="ECO:0000259" key="5">
    <source>
        <dbReference type="Pfam" id="PF01321"/>
    </source>
</evidence>
<dbReference type="InterPro" id="IPR000994">
    <property type="entry name" value="Pept_M24"/>
</dbReference>
<evidence type="ECO:0000256" key="3">
    <source>
        <dbReference type="RuleBase" id="RU000590"/>
    </source>
</evidence>
<name>A0A6J4J5Q9_9ACTN</name>
<dbReference type="InterPro" id="IPR029149">
    <property type="entry name" value="Creatin/AminoP/Spt16_N"/>
</dbReference>
<evidence type="ECO:0000256" key="2">
    <source>
        <dbReference type="ARBA" id="ARBA00022801"/>
    </source>
</evidence>
<gene>
    <name evidence="6" type="ORF">AVDCRST_MAG10-3194</name>
</gene>
<feature type="domain" description="Peptidase M24" evidence="4">
    <location>
        <begin position="149"/>
        <end position="352"/>
    </location>
</feature>
<dbReference type="PANTHER" id="PTHR46112:SF3">
    <property type="entry name" value="AMINOPEPTIDASE YPDF"/>
    <property type="match status" value="1"/>
</dbReference>
<dbReference type="PANTHER" id="PTHR46112">
    <property type="entry name" value="AMINOPEPTIDASE"/>
    <property type="match status" value="1"/>
</dbReference>
<dbReference type="GO" id="GO:0016787">
    <property type="term" value="F:hydrolase activity"/>
    <property type="evidence" value="ECO:0007669"/>
    <property type="project" value="UniProtKB-KW"/>
</dbReference>